<feature type="transmembrane region" description="Helical" evidence="1">
    <location>
        <begin position="16"/>
        <end position="35"/>
    </location>
</feature>
<feature type="transmembrane region" description="Helical" evidence="1">
    <location>
        <begin position="176"/>
        <end position="194"/>
    </location>
</feature>
<reference evidence="2" key="1">
    <citation type="journal article" date="2014" name="Int. J. Syst. Evol. Microbiol.">
        <title>Complete genome sequence of Corynebacterium casei LMG S-19264T (=DSM 44701T), isolated from a smear-ripened cheese.</title>
        <authorList>
            <consortium name="US DOE Joint Genome Institute (JGI-PGF)"/>
            <person name="Walter F."/>
            <person name="Albersmeier A."/>
            <person name="Kalinowski J."/>
            <person name="Ruckert C."/>
        </authorList>
    </citation>
    <scope>NUCLEOTIDE SEQUENCE</scope>
    <source>
        <strain evidence="2">JCM 13306</strain>
    </source>
</reference>
<sequence>MNPVADPVAAAGFTHMRIVLGMVVGLGLTHLLRQFARMIEHPGRKRLYWVHLVWVAAMFFYLLSFWWWEYRLSHLVQWDFNLYLFVTLYALLLYLLCTLVFPENIDEYADWRDYFYRRRHWFFGLLALAYLVDLGDTLVKGRAYFAGFGPEMWLRSLAYAAFSLMAMATANPRYHAIFAVAGLAYQLAFIVRQFERL</sequence>
<accession>A0A919KHC9</accession>
<feature type="transmembrane region" description="Helical" evidence="1">
    <location>
        <begin position="47"/>
        <end position="68"/>
    </location>
</feature>
<dbReference type="EMBL" id="BNBA01000004">
    <property type="protein sequence ID" value="GHH49077.1"/>
    <property type="molecule type" value="Genomic_DNA"/>
</dbReference>
<proteinExistence type="predicted"/>
<dbReference type="RefSeq" id="WP_140720216.1">
    <property type="nucleotide sequence ID" value="NZ_BNBA01000004.1"/>
</dbReference>
<evidence type="ECO:0000313" key="2">
    <source>
        <dbReference type="EMBL" id="GHH49077.1"/>
    </source>
</evidence>
<evidence type="ECO:0000256" key="1">
    <source>
        <dbReference type="SAM" id="Phobius"/>
    </source>
</evidence>
<protein>
    <submittedName>
        <fullName evidence="2">Uncharacterized protein</fullName>
    </submittedName>
</protein>
<feature type="transmembrane region" description="Helical" evidence="1">
    <location>
        <begin position="80"/>
        <end position="101"/>
    </location>
</feature>
<keyword evidence="1" id="KW-0472">Membrane</keyword>
<evidence type="ECO:0000313" key="3">
    <source>
        <dbReference type="Proteomes" id="UP000623958"/>
    </source>
</evidence>
<keyword evidence="1" id="KW-0812">Transmembrane</keyword>
<gene>
    <name evidence="2" type="ORF">GCM10009090_08010</name>
</gene>
<name>A0A919KHC9_9XANT</name>
<dbReference type="AlphaFoldDB" id="A0A919KHC9"/>
<keyword evidence="1" id="KW-1133">Transmembrane helix</keyword>
<feature type="transmembrane region" description="Helical" evidence="1">
    <location>
        <begin position="121"/>
        <end position="140"/>
    </location>
</feature>
<dbReference type="Proteomes" id="UP000623958">
    <property type="component" value="Unassembled WGS sequence"/>
</dbReference>
<reference evidence="2" key="2">
    <citation type="submission" date="2020-09" db="EMBL/GenBank/DDBJ databases">
        <authorList>
            <person name="Sun Q."/>
            <person name="Ohkuma M."/>
        </authorList>
    </citation>
    <scope>NUCLEOTIDE SEQUENCE</scope>
    <source>
        <strain evidence="2">JCM 13306</strain>
    </source>
</reference>
<comment type="caution">
    <text evidence="2">The sequence shown here is derived from an EMBL/GenBank/DDBJ whole genome shotgun (WGS) entry which is preliminary data.</text>
</comment>
<organism evidence="2 3">
    <name type="scientific">Xanthomonas boreopolis</name>
    <dbReference type="NCBI Taxonomy" id="86183"/>
    <lineage>
        <taxon>Bacteria</taxon>
        <taxon>Pseudomonadati</taxon>
        <taxon>Pseudomonadota</taxon>
        <taxon>Gammaproteobacteria</taxon>
        <taxon>Lysobacterales</taxon>
        <taxon>Lysobacteraceae</taxon>
        <taxon>Xanthomonas</taxon>
    </lineage>
</organism>
<keyword evidence="3" id="KW-1185">Reference proteome</keyword>